<evidence type="ECO:0008006" key="4">
    <source>
        <dbReference type="Google" id="ProtNLM"/>
    </source>
</evidence>
<organism evidence="2 3">
    <name type="scientific">Byssothecium circinans</name>
    <dbReference type="NCBI Taxonomy" id="147558"/>
    <lineage>
        <taxon>Eukaryota</taxon>
        <taxon>Fungi</taxon>
        <taxon>Dikarya</taxon>
        <taxon>Ascomycota</taxon>
        <taxon>Pezizomycotina</taxon>
        <taxon>Dothideomycetes</taxon>
        <taxon>Pleosporomycetidae</taxon>
        <taxon>Pleosporales</taxon>
        <taxon>Massarineae</taxon>
        <taxon>Massarinaceae</taxon>
        <taxon>Byssothecium</taxon>
    </lineage>
</organism>
<accession>A0A6A5U8R9</accession>
<reference evidence="2" key="1">
    <citation type="journal article" date="2020" name="Stud. Mycol.">
        <title>101 Dothideomycetes genomes: a test case for predicting lifestyles and emergence of pathogens.</title>
        <authorList>
            <person name="Haridas S."/>
            <person name="Albert R."/>
            <person name="Binder M."/>
            <person name="Bloem J."/>
            <person name="Labutti K."/>
            <person name="Salamov A."/>
            <person name="Andreopoulos B."/>
            <person name="Baker S."/>
            <person name="Barry K."/>
            <person name="Bills G."/>
            <person name="Bluhm B."/>
            <person name="Cannon C."/>
            <person name="Castanera R."/>
            <person name="Culley D."/>
            <person name="Daum C."/>
            <person name="Ezra D."/>
            <person name="Gonzalez J."/>
            <person name="Henrissat B."/>
            <person name="Kuo A."/>
            <person name="Liang C."/>
            <person name="Lipzen A."/>
            <person name="Lutzoni F."/>
            <person name="Magnuson J."/>
            <person name="Mondo S."/>
            <person name="Nolan M."/>
            <person name="Ohm R."/>
            <person name="Pangilinan J."/>
            <person name="Park H.-J."/>
            <person name="Ramirez L."/>
            <person name="Alfaro M."/>
            <person name="Sun H."/>
            <person name="Tritt A."/>
            <person name="Yoshinaga Y."/>
            <person name="Zwiers L.-H."/>
            <person name="Turgeon B."/>
            <person name="Goodwin S."/>
            <person name="Spatafora J."/>
            <person name="Crous P."/>
            <person name="Grigoriev I."/>
        </authorList>
    </citation>
    <scope>NUCLEOTIDE SEQUENCE</scope>
    <source>
        <strain evidence="2">CBS 675.92</strain>
    </source>
</reference>
<evidence type="ECO:0000313" key="3">
    <source>
        <dbReference type="Proteomes" id="UP000800035"/>
    </source>
</evidence>
<name>A0A6A5U8R9_9PLEO</name>
<dbReference type="AlphaFoldDB" id="A0A6A5U8R9"/>
<protein>
    <recommendedName>
        <fullName evidence="4">Extracellular membrane protein CFEM domain-containing protein</fullName>
    </recommendedName>
</protein>
<evidence type="ECO:0000313" key="2">
    <source>
        <dbReference type="EMBL" id="KAF1961108.1"/>
    </source>
</evidence>
<feature type="signal peptide" evidence="1">
    <location>
        <begin position="1"/>
        <end position="23"/>
    </location>
</feature>
<dbReference type="Proteomes" id="UP000800035">
    <property type="component" value="Unassembled WGS sequence"/>
</dbReference>
<keyword evidence="1" id="KW-0732">Signal</keyword>
<sequence length="104" mass="11191">MELFATFVLGIAAYSTAIAAACANQGDLCNGREAFRCMCNGDMVVMFPLPMSSTPSVEPTADRPKEGSLQCVNGRCVAERPANPTWSMGMKNRWECGHFHTGGI</sequence>
<proteinExistence type="predicted"/>
<evidence type="ECO:0000256" key="1">
    <source>
        <dbReference type="SAM" id="SignalP"/>
    </source>
</evidence>
<keyword evidence="3" id="KW-1185">Reference proteome</keyword>
<dbReference type="EMBL" id="ML976981">
    <property type="protein sequence ID" value="KAF1961108.1"/>
    <property type="molecule type" value="Genomic_DNA"/>
</dbReference>
<feature type="chain" id="PRO_5025430513" description="Extracellular membrane protein CFEM domain-containing protein" evidence="1">
    <location>
        <begin position="24"/>
        <end position="104"/>
    </location>
</feature>
<gene>
    <name evidence="2" type="ORF">CC80DRAFT_488455</name>
</gene>